<sequence>MVRFSIVVIHTISKLTPLEQEYWHTAEDNALSRHLSLAVASWTQQRANDAASVELLTLDCQ</sequence>
<keyword evidence="2" id="KW-1185">Reference proteome</keyword>
<comment type="caution">
    <text evidence="1">The sequence shown here is derived from an EMBL/GenBank/DDBJ whole genome shotgun (WGS) entry which is preliminary data.</text>
</comment>
<evidence type="ECO:0000313" key="1">
    <source>
        <dbReference type="EMBL" id="PSR74628.1"/>
    </source>
</evidence>
<protein>
    <submittedName>
        <fullName evidence="1">Uncharacterized protein</fullName>
    </submittedName>
</protein>
<evidence type="ECO:0000313" key="2">
    <source>
        <dbReference type="Proteomes" id="UP000186601"/>
    </source>
</evidence>
<gene>
    <name evidence="1" type="ORF">PHLCEN_2v9694</name>
</gene>
<name>A0A2R6NQ78_9APHY</name>
<proteinExistence type="predicted"/>
<dbReference type="AlphaFoldDB" id="A0A2R6NQ78"/>
<dbReference type="Proteomes" id="UP000186601">
    <property type="component" value="Unassembled WGS sequence"/>
</dbReference>
<dbReference type="EMBL" id="MLYV02000975">
    <property type="protein sequence ID" value="PSR74628.1"/>
    <property type="molecule type" value="Genomic_DNA"/>
</dbReference>
<organism evidence="1 2">
    <name type="scientific">Hermanssonia centrifuga</name>
    <dbReference type="NCBI Taxonomy" id="98765"/>
    <lineage>
        <taxon>Eukaryota</taxon>
        <taxon>Fungi</taxon>
        <taxon>Dikarya</taxon>
        <taxon>Basidiomycota</taxon>
        <taxon>Agaricomycotina</taxon>
        <taxon>Agaricomycetes</taxon>
        <taxon>Polyporales</taxon>
        <taxon>Meruliaceae</taxon>
        <taxon>Hermanssonia</taxon>
    </lineage>
</organism>
<reference evidence="1 2" key="1">
    <citation type="submission" date="2018-02" db="EMBL/GenBank/DDBJ databases">
        <title>Genome sequence of the basidiomycete white-rot fungus Phlebia centrifuga.</title>
        <authorList>
            <person name="Granchi Z."/>
            <person name="Peng M."/>
            <person name="de Vries R.P."/>
            <person name="Hilden K."/>
            <person name="Makela M.R."/>
            <person name="Grigoriev I."/>
            <person name="Riley R."/>
        </authorList>
    </citation>
    <scope>NUCLEOTIDE SEQUENCE [LARGE SCALE GENOMIC DNA]</scope>
    <source>
        <strain evidence="1 2">FBCC195</strain>
    </source>
</reference>
<accession>A0A2R6NQ78</accession>